<feature type="transmembrane region" description="Helical" evidence="2">
    <location>
        <begin position="217"/>
        <end position="239"/>
    </location>
</feature>
<feature type="transmembrane region" description="Helical" evidence="2">
    <location>
        <begin position="12"/>
        <end position="32"/>
    </location>
</feature>
<feature type="transmembrane region" description="Helical" evidence="2">
    <location>
        <begin position="153"/>
        <end position="171"/>
    </location>
</feature>
<dbReference type="InterPro" id="IPR037185">
    <property type="entry name" value="EmrE-like"/>
</dbReference>
<keyword evidence="2" id="KW-0812">Transmembrane</keyword>
<protein>
    <submittedName>
        <fullName evidence="4">DMT family transporter</fullName>
    </submittedName>
</protein>
<feature type="transmembrane region" description="Helical" evidence="2">
    <location>
        <begin position="38"/>
        <end position="60"/>
    </location>
</feature>
<organism evidence="4">
    <name type="scientific">Anaerolinea thermolimosa</name>
    <dbReference type="NCBI Taxonomy" id="229919"/>
    <lineage>
        <taxon>Bacteria</taxon>
        <taxon>Bacillati</taxon>
        <taxon>Chloroflexota</taxon>
        <taxon>Anaerolineae</taxon>
        <taxon>Anaerolineales</taxon>
        <taxon>Anaerolineaceae</taxon>
        <taxon>Anaerolinea</taxon>
    </lineage>
</organism>
<dbReference type="SUPFAM" id="SSF103481">
    <property type="entry name" value="Multidrug resistance efflux transporter EmrE"/>
    <property type="match status" value="2"/>
</dbReference>
<keyword evidence="2" id="KW-1133">Transmembrane helix</keyword>
<evidence type="ECO:0000256" key="2">
    <source>
        <dbReference type="SAM" id="Phobius"/>
    </source>
</evidence>
<dbReference type="PANTHER" id="PTHR22911:SF76">
    <property type="entry name" value="EAMA DOMAIN-CONTAINING PROTEIN"/>
    <property type="match status" value="1"/>
</dbReference>
<evidence type="ECO:0000259" key="3">
    <source>
        <dbReference type="Pfam" id="PF00892"/>
    </source>
</evidence>
<evidence type="ECO:0000256" key="1">
    <source>
        <dbReference type="ARBA" id="ARBA00007362"/>
    </source>
</evidence>
<dbReference type="EMBL" id="DSYK01000259">
    <property type="protein sequence ID" value="HGS21217.1"/>
    <property type="molecule type" value="Genomic_DNA"/>
</dbReference>
<comment type="similarity">
    <text evidence="1">Belongs to the EamA transporter family.</text>
</comment>
<dbReference type="AlphaFoldDB" id="A0A7C4KIC4"/>
<gene>
    <name evidence="4" type="ORF">ENT37_05040</name>
</gene>
<accession>A0A7C4KIC4</accession>
<dbReference type="GO" id="GO:0016020">
    <property type="term" value="C:membrane"/>
    <property type="evidence" value="ECO:0007669"/>
    <property type="project" value="InterPro"/>
</dbReference>
<feature type="transmembrane region" description="Helical" evidence="2">
    <location>
        <begin position="129"/>
        <end position="147"/>
    </location>
</feature>
<feature type="transmembrane region" description="Helical" evidence="2">
    <location>
        <begin position="246"/>
        <end position="267"/>
    </location>
</feature>
<evidence type="ECO:0000313" key="4">
    <source>
        <dbReference type="EMBL" id="HGS21217.1"/>
    </source>
</evidence>
<proteinExistence type="inferred from homology"/>
<feature type="domain" description="EamA" evidence="3">
    <location>
        <begin position="155"/>
        <end position="289"/>
    </location>
</feature>
<dbReference type="Pfam" id="PF00892">
    <property type="entry name" value="EamA"/>
    <property type="match status" value="2"/>
</dbReference>
<dbReference type="PANTHER" id="PTHR22911">
    <property type="entry name" value="ACYL-MALONYL CONDENSING ENZYME-RELATED"/>
    <property type="match status" value="1"/>
</dbReference>
<feature type="transmembrane region" description="Helical" evidence="2">
    <location>
        <begin position="72"/>
        <end position="92"/>
    </location>
</feature>
<feature type="transmembrane region" description="Helical" evidence="2">
    <location>
        <begin position="273"/>
        <end position="292"/>
    </location>
</feature>
<comment type="caution">
    <text evidence="4">The sequence shown here is derived from an EMBL/GenBank/DDBJ whole genome shotgun (WGS) entry which is preliminary data.</text>
</comment>
<feature type="transmembrane region" description="Helical" evidence="2">
    <location>
        <begin position="183"/>
        <end position="205"/>
    </location>
</feature>
<dbReference type="Gene3D" id="1.10.3730.20">
    <property type="match status" value="1"/>
</dbReference>
<keyword evidence="2" id="KW-0472">Membrane</keyword>
<name>A0A7C4KIC4_9CHLR</name>
<dbReference type="InterPro" id="IPR000620">
    <property type="entry name" value="EamA_dom"/>
</dbReference>
<feature type="domain" description="EamA" evidence="3">
    <location>
        <begin position="13"/>
        <end position="143"/>
    </location>
</feature>
<sequence length="304" mass="33950">MKQSVHESILPRFLLLLFGVMCGATAVIMIKASDEHPFLVASYRLIIASIVLFPFFLRDLQTYEGEYGWRQISWAVLPAVALAVHFMSWVVGARMTQVANASLIANLTPVAMPFFVWLFFAERVNRQEIIGTLFTLAGLVVLTGSNFQLDKTHFTGDLICFGSMLAFAMYLALGRKNGGRLSLWLYMVPLYFMAGMFSLVGALFVVNPIKPYSLYNLLYILGLGIIPTVFGHTILNYSLKFFRGQVVSVTNLSQPLFAGIMGFIFFGEKPRPIFYLAAGLILVGIWIVLNASRLHYQSSRARSG</sequence>
<reference evidence="4" key="1">
    <citation type="journal article" date="2020" name="mSystems">
        <title>Genome- and Community-Level Interaction Insights into Carbon Utilization and Element Cycling Functions of Hydrothermarchaeota in Hydrothermal Sediment.</title>
        <authorList>
            <person name="Zhou Z."/>
            <person name="Liu Y."/>
            <person name="Xu W."/>
            <person name="Pan J."/>
            <person name="Luo Z.H."/>
            <person name="Li M."/>
        </authorList>
    </citation>
    <scope>NUCLEOTIDE SEQUENCE [LARGE SCALE GENOMIC DNA]</scope>
    <source>
        <strain evidence="4">SpSt-573</strain>
    </source>
</reference>
<feature type="transmembrane region" description="Helical" evidence="2">
    <location>
        <begin position="98"/>
        <end position="120"/>
    </location>
</feature>